<name>A0ABR2N3D8_9ASPA</name>
<dbReference type="InterPro" id="IPR013785">
    <property type="entry name" value="Aldolase_TIM"/>
</dbReference>
<keyword evidence="2" id="KW-1185">Reference proteome</keyword>
<evidence type="ECO:0000313" key="2">
    <source>
        <dbReference type="Proteomes" id="UP001412067"/>
    </source>
</evidence>
<gene>
    <name evidence="1" type="ORF">KSP40_PGU013158</name>
</gene>
<dbReference type="Proteomes" id="UP001412067">
    <property type="component" value="Unassembled WGS sequence"/>
</dbReference>
<dbReference type="Gene3D" id="3.20.20.70">
    <property type="entry name" value="Aldolase class I"/>
    <property type="match status" value="1"/>
</dbReference>
<reference evidence="1 2" key="1">
    <citation type="journal article" date="2022" name="Nat. Plants">
        <title>Genomes of leafy and leafless Platanthera orchids illuminate the evolution of mycoheterotrophy.</title>
        <authorList>
            <person name="Li M.H."/>
            <person name="Liu K.W."/>
            <person name="Li Z."/>
            <person name="Lu H.C."/>
            <person name="Ye Q.L."/>
            <person name="Zhang D."/>
            <person name="Wang J.Y."/>
            <person name="Li Y.F."/>
            <person name="Zhong Z.M."/>
            <person name="Liu X."/>
            <person name="Yu X."/>
            <person name="Liu D.K."/>
            <person name="Tu X.D."/>
            <person name="Liu B."/>
            <person name="Hao Y."/>
            <person name="Liao X.Y."/>
            <person name="Jiang Y.T."/>
            <person name="Sun W.H."/>
            <person name="Chen J."/>
            <person name="Chen Y.Q."/>
            <person name="Ai Y."/>
            <person name="Zhai J.W."/>
            <person name="Wu S.S."/>
            <person name="Zhou Z."/>
            <person name="Hsiao Y.Y."/>
            <person name="Wu W.L."/>
            <person name="Chen Y.Y."/>
            <person name="Lin Y.F."/>
            <person name="Hsu J.L."/>
            <person name="Li C.Y."/>
            <person name="Wang Z.W."/>
            <person name="Zhao X."/>
            <person name="Zhong W.Y."/>
            <person name="Ma X.K."/>
            <person name="Ma L."/>
            <person name="Huang J."/>
            <person name="Chen G.Z."/>
            <person name="Huang M.Z."/>
            <person name="Huang L."/>
            <person name="Peng D.H."/>
            <person name="Luo Y.B."/>
            <person name="Zou S.Q."/>
            <person name="Chen S.P."/>
            <person name="Lan S."/>
            <person name="Tsai W.C."/>
            <person name="Van de Peer Y."/>
            <person name="Liu Z.J."/>
        </authorList>
    </citation>
    <scope>NUCLEOTIDE SEQUENCE [LARGE SCALE GENOMIC DNA]</scope>
    <source>
        <strain evidence="1">Lor288</strain>
    </source>
</reference>
<comment type="caution">
    <text evidence="1">The sequence shown here is derived from an EMBL/GenBank/DDBJ whole genome shotgun (WGS) entry which is preliminary data.</text>
</comment>
<proteinExistence type="predicted"/>
<protein>
    <submittedName>
        <fullName evidence="1">Uncharacterized protein</fullName>
    </submittedName>
</protein>
<dbReference type="EMBL" id="JBBWWR010000001">
    <property type="protein sequence ID" value="KAK8970659.1"/>
    <property type="molecule type" value="Genomic_DNA"/>
</dbReference>
<organism evidence="1 2">
    <name type="scientific">Platanthera guangdongensis</name>
    <dbReference type="NCBI Taxonomy" id="2320717"/>
    <lineage>
        <taxon>Eukaryota</taxon>
        <taxon>Viridiplantae</taxon>
        <taxon>Streptophyta</taxon>
        <taxon>Embryophyta</taxon>
        <taxon>Tracheophyta</taxon>
        <taxon>Spermatophyta</taxon>
        <taxon>Magnoliopsida</taxon>
        <taxon>Liliopsida</taxon>
        <taxon>Asparagales</taxon>
        <taxon>Orchidaceae</taxon>
        <taxon>Orchidoideae</taxon>
        <taxon>Orchideae</taxon>
        <taxon>Orchidinae</taxon>
        <taxon>Platanthera</taxon>
    </lineage>
</organism>
<evidence type="ECO:0000313" key="1">
    <source>
        <dbReference type="EMBL" id="KAK8970659.1"/>
    </source>
</evidence>
<sequence length="53" mass="5639">MTTRFSPSPRRSRLLATLSCRPRSSGAFPVVQFAVGGVATPADASCPILPFFI</sequence>
<accession>A0ABR2N3D8</accession>